<proteinExistence type="predicted"/>
<organism evidence="1 2">
    <name type="scientific">Strongylus vulgaris</name>
    <name type="common">Blood worm</name>
    <dbReference type="NCBI Taxonomy" id="40348"/>
    <lineage>
        <taxon>Eukaryota</taxon>
        <taxon>Metazoa</taxon>
        <taxon>Ecdysozoa</taxon>
        <taxon>Nematoda</taxon>
        <taxon>Chromadorea</taxon>
        <taxon>Rhabditida</taxon>
        <taxon>Rhabditina</taxon>
        <taxon>Rhabditomorpha</taxon>
        <taxon>Strongyloidea</taxon>
        <taxon>Strongylidae</taxon>
        <taxon>Strongylus</taxon>
    </lineage>
</organism>
<sequence length="96" mass="11045">MQKSGCQKKGSTGLKDLDQDCGMRMVSVLLGSCRRTAFHGNSIFMKKEHRWWTWESTVRLMQRSTTFPQTEGGAQWTSQWYHPSVVAQITASFEQK</sequence>
<protein>
    <submittedName>
        <fullName evidence="1">Uncharacterized protein</fullName>
    </submittedName>
</protein>
<dbReference type="EMBL" id="UYYB01120812">
    <property type="protein sequence ID" value="VDM83049.1"/>
    <property type="molecule type" value="Genomic_DNA"/>
</dbReference>
<evidence type="ECO:0000313" key="2">
    <source>
        <dbReference type="Proteomes" id="UP000270094"/>
    </source>
</evidence>
<keyword evidence="2" id="KW-1185">Reference proteome</keyword>
<reference evidence="1 2" key="1">
    <citation type="submission" date="2018-11" db="EMBL/GenBank/DDBJ databases">
        <authorList>
            <consortium name="Pathogen Informatics"/>
        </authorList>
    </citation>
    <scope>NUCLEOTIDE SEQUENCE [LARGE SCALE GENOMIC DNA]</scope>
</reference>
<dbReference type="OrthoDB" id="5842234at2759"/>
<accession>A0A3P7JSY8</accession>
<dbReference type="Proteomes" id="UP000270094">
    <property type="component" value="Unassembled WGS sequence"/>
</dbReference>
<name>A0A3P7JSY8_STRVU</name>
<gene>
    <name evidence="1" type="ORF">SVUK_LOCUS18047</name>
</gene>
<dbReference type="AlphaFoldDB" id="A0A3P7JSY8"/>
<evidence type="ECO:0000313" key="1">
    <source>
        <dbReference type="EMBL" id="VDM83049.1"/>
    </source>
</evidence>